<reference evidence="4" key="1">
    <citation type="submission" date="2019-01" db="EMBL/GenBank/DDBJ databases">
        <title>Gri0909 isolated from a small marine red alga.</title>
        <authorList>
            <person name="Kim J."/>
            <person name="Jeong S.E."/>
            <person name="Jeon C.O."/>
        </authorList>
    </citation>
    <scope>NUCLEOTIDE SEQUENCE [LARGE SCALE GENOMIC DNA]</scope>
    <source>
        <strain evidence="4">Gri0909</strain>
    </source>
</reference>
<sequence>MARYDFSRLSVLVVEDSRFMRSLLVTTLRALGVERVMTAENGQEAIQFMAPTAAIQGESMVGKTGVDMIISDYVMPVVDGGMLLRWIRLAGKSPDRFMPFLMVSAAADKEVLFACRDAGVDEFMAKPFSAEALAKRMTAVIEHPRPYIYCPTYFGPERRRQDKPFEEERRKTTKDDIETLYSGKDMSKMKNTKKRVWLFKLPKSLKQKLSTGVKDSDDPPFDASLLKAAEEKIQNMSTDYADWVKESIEELQQAHHRAVEDPDQATEQFAVIHTMALELRGQGGIFGYPLISQIGKSLYDITKEHATVTPQLLDLIDSHIDLVKVVINQKVAGDGGDTGRQLLQSLAEAKKKFADS</sequence>
<proteinExistence type="predicted"/>
<dbReference type="Gene3D" id="3.40.50.2300">
    <property type="match status" value="1"/>
</dbReference>
<dbReference type="SMART" id="SM00448">
    <property type="entry name" value="REC"/>
    <property type="match status" value="1"/>
</dbReference>
<dbReference type="SUPFAM" id="SSF52172">
    <property type="entry name" value="CheY-like"/>
    <property type="match status" value="1"/>
</dbReference>
<dbReference type="AlphaFoldDB" id="A0A437QU20"/>
<gene>
    <name evidence="3" type="ORF">EOI86_01390</name>
</gene>
<dbReference type="PANTHER" id="PTHR43228:SF1">
    <property type="entry name" value="TWO-COMPONENT RESPONSE REGULATOR ARR22"/>
    <property type="match status" value="1"/>
</dbReference>
<protein>
    <submittedName>
        <fullName evidence="3">Response regulator</fullName>
    </submittedName>
</protein>
<dbReference type="InterPro" id="IPR011006">
    <property type="entry name" value="CheY-like_superfamily"/>
</dbReference>
<dbReference type="EMBL" id="SADE01000001">
    <property type="protein sequence ID" value="RVU37988.1"/>
    <property type="molecule type" value="Genomic_DNA"/>
</dbReference>
<evidence type="ECO:0000313" key="3">
    <source>
        <dbReference type="EMBL" id="RVU37988.1"/>
    </source>
</evidence>
<keyword evidence="4" id="KW-1185">Reference proteome</keyword>
<keyword evidence="1" id="KW-0597">Phosphoprotein</keyword>
<dbReference type="InterPro" id="IPR001789">
    <property type="entry name" value="Sig_transdc_resp-reg_receiver"/>
</dbReference>
<feature type="modified residue" description="4-aspartylphosphate" evidence="1">
    <location>
        <position position="72"/>
    </location>
</feature>
<evidence type="ECO:0000313" key="4">
    <source>
        <dbReference type="Proteomes" id="UP000287447"/>
    </source>
</evidence>
<dbReference type="Proteomes" id="UP000287447">
    <property type="component" value="Unassembled WGS sequence"/>
</dbReference>
<dbReference type="GO" id="GO:0000160">
    <property type="term" value="P:phosphorelay signal transduction system"/>
    <property type="evidence" value="ECO:0007669"/>
    <property type="project" value="InterPro"/>
</dbReference>
<dbReference type="PANTHER" id="PTHR43228">
    <property type="entry name" value="TWO-COMPONENT RESPONSE REGULATOR"/>
    <property type="match status" value="1"/>
</dbReference>
<dbReference type="PROSITE" id="PS50110">
    <property type="entry name" value="RESPONSE_REGULATORY"/>
    <property type="match status" value="1"/>
</dbReference>
<dbReference type="InterPro" id="IPR052048">
    <property type="entry name" value="ST_Response_Regulator"/>
</dbReference>
<organism evidence="3 4">
    <name type="scientific">Hwanghaeella grinnelliae</name>
    <dbReference type="NCBI Taxonomy" id="2500179"/>
    <lineage>
        <taxon>Bacteria</taxon>
        <taxon>Pseudomonadati</taxon>
        <taxon>Pseudomonadota</taxon>
        <taxon>Alphaproteobacteria</taxon>
        <taxon>Rhodospirillales</taxon>
        <taxon>Rhodospirillaceae</taxon>
        <taxon>Hwanghaeella</taxon>
    </lineage>
</organism>
<dbReference type="InterPro" id="IPR036641">
    <property type="entry name" value="HPT_dom_sf"/>
</dbReference>
<evidence type="ECO:0000259" key="2">
    <source>
        <dbReference type="PROSITE" id="PS50110"/>
    </source>
</evidence>
<dbReference type="OrthoDB" id="9786548at2"/>
<dbReference type="Pfam" id="PF00072">
    <property type="entry name" value="Response_reg"/>
    <property type="match status" value="1"/>
</dbReference>
<feature type="domain" description="Response regulatory" evidence="2">
    <location>
        <begin position="10"/>
        <end position="141"/>
    </location>
</feature>
<dbReference type="RefSeq" id="WP_127763361.1">
    <property type="nucleotide sequence ID" value="NZ_SADE01000001.1"/>
</dbReference>
<dbReference type="SUPFAM" id="SSF47226">
    <property type="entry name" value="Histidine-containing phosphotransfer domain, HPT domain"/>
    <property type="match status" value="1"/>
</dbReference>
<comment type="caution">
    <text evidence="3">The sequence shown here is derived from an EMBL/GenBank/DDBJ whole genome shotgun (WGS) entry which is preliminary data.</text>
</comment>
<accession>A0A437QU20</accession>
<evidence type="ECO:0000256" key="1">
    <source>
        <dbReference type="PROSITE-ProRule" id="PRU00169"/>
    </source>
</evidence>
<name>A0A437QU20_9PROT</name>